<dbReference type="RefSeq" id="WP_016960344.1">
    <property type="nucleotide sequence ID" value="NZ_AJWN02000043.1"/>
</dbReference>
<proteinExistence type="predicted"/>
<name>A0A1E5C8B4_9GAMM</name>
<protein>
    <submittedName>
        <fullName evidence="1">Uncharacterized protein</fullName>
    </submittedName>
</protein>
<comment type="caution">
    <text evidence="1">The sequence shown here is derived from an EMBL/GenBank/DDBJ whole genome shotgun (WGS) entry which is preliminary data.</text>
</comment>
<keyword evidence="2" id="KW-1185">Reference proteome</keyword>
<dbReference type="EMBL" id="AJWN02000043">
    <property type="protein sequence ID" value="OEE61748.1"/>
    <property type="molecule type" value="Genomic_DNA"/>
</dbReference>
<gene>
    <name evidence="1" type="ORF">A1OK_08290</name>
</gene>
<evidence type="ECO:0000313" key="2">
    <source>
        <dbReference type="Proteomes" id="UP000095039"/>
    </source>
</evidence>
<evidence type="ECO:0000313" key="1">
    <source>
        <dbReference type="EMBL" id="OEE61748.1"/>
    </source>
</evidence>
<dbReference type="Proteomes" id="UP000095039">
    <property type="component" value="Unassembled WGS sequence"/>
</dbReference>
<reference evidence="1 2" key="1">
    <citation type="journal article" date="2012" name="Science">
        <title>Ecological populations of bacteria act as socially cohesive units of antibiotic production and resistance.</title>
        <authorList>
            <person name="Cordero O.X."/>
            <person name="Wildschutte H."/>
            <person name="Kirkup B."/>
            <person name="Proehl S."/>
            <person name="Ngo L."/>
            <person name="Hussain F."/>
            <person name="Le Roux F."/>
            <person name="Mincer T."/>
            <person name="Polz M.F."/>
        </authorList>
    </citation>
    <scope>NUCLEOTIDE SEQUENCE [LARGE SCALE GENOMIC DNA]</scope>
    <source>
        <strain evidence="1 2">FF-454</strain>
    </source>
</reference>
<dbReference type="AlphaFoldDB" id="A0A1E5C8B4"/>
<sequence length="60" mass="6570">MDSFSLSVLKQDYERFLENTISIGSEERIAAPEASARFSKATQDDVKLDWGNTGSGETAV</sequence>
<organism evidence="1 2">
    <name type="scientific">Enterovibrio norvegicus FF-454</name>
    <dbReference type="NCBI Taxonomy" id="1185651"/>
    <lineage>
        <taxon>Bacteria</taxon>
        <taxon>Pseudomonadati</taxon>
        <taxon>Pseudomonadota</taxon>
        <taxon>Gammaproteobacteria</taxon>
        <taxon>Vibrionales</taxon>
        <taxon>Vibrionaceae</taxon>
        <taxon>Enterovibrio</taxon>
    </lineage>
</organism>
<accession>A0A1E5C8B4</accession>